<accession>A0A2T5EJZ6</accession>
<protein>
    <recommendedName>
        <fullName evidence="3">Resolvase HTH domain-containing protein</fullName>
    </recommendedName>
</protein>
<evidence type="ECO:0000313" key="1">
    <source>
        <dbReference type="EMBL" id="PTP20664.1"/>
    </source>
</evidence>
<organism evidence="1 2">
    <name type="scientific">Vibrio splendidus</name>
    <dbReference type="NCBI Taxonomy" id="29497"/>
    <lineage>
        <taxon>Bacteria</taxon>
        <taxon>Pseudomonadati</taxon>
        <taxon>Pseudomonadota</taxon>
        <taxon>Gammaproteobacteria</taxon>
        <taxon>Vibrionales</taxon>
        <taxon>Vibrionaceae</taxon>
        <taxon>Vibrio</taxon>
    </lineage>
</organism>
<name>A0A2T5EJZ6_VIBSP</name>
<sequence length="67" mass="7957">MKRLTKVETRGRNPMFNAEQIELIYSYIDEGNLLKDIAEEMGCTYKTISRIKKLRIENKEVINDTQY</sequence>
<evidence type="ECO:0000313" key="2">
    <source>
        <dbReference type="Proteomes" id="UP000244197"/>
    </source>
</evidence>
<gene>
    <name evidence="1" type="ORF">CWO07_24040</name>
</gene>
<dbReference type="RefSeq" id="WP_108188359.1">
    <property type="nucleotide sequence ID" value="NZ_PIFK01000084.1"/>
</dbReference>
<proteinExistence type="predicted"/>
<comment type="caution">
    <text evidence="1">The sequence shown here is derived from an EMBL/GenBank/DDBJ whole genome shotgun (WGS) entry which is preliminary data.</text>
</comment>
<dbReference type="EMBL" id="PIFK01000084">
    <property type="protein sequence ID" value="PTP20664.1"/>
    <property type="molecule type" value="Genomic_DNA"/>
</dbReference>
<evidence type="ECO:0008006" key="3">
    <source>
        <dbReference type="Google" id="ProtNLM"/>
    </source>
</evidence>
<reference evidence="1 2" key="1">
    <citation type="submission" date="2017-11" db="EMBL/GenBank/DDBJ databases">
        <title>Population delineation of vibrios coincides with oyster pathogenicity.</title>
        <authorList>
            <person name="Bruto M."/>
            <person name="Labreuche Y."/>
            <person name="James A."/>
            <person name="Piel D."/>
            <person name="Chenivesse S."/>
            <person name="Petton B."/>
            <person name="Polz M.F."/>
            <person name="Le Roux F."/>
        </authorList>
    </citation>
    <scope>NUCLEOTIDE SEQUENCE [LARGE SCALE GENOMIC DNA]</scope>
    <source>
        <strain evidence="1 2">FF_144</strain>
    </source>
</reference>
<dbReference type="Proteomes" id="UP000244197">
    <property type="component" value="Unassembled WGS sequence"/>
</dbReference>
<dbReference type="AlphaFoldDB" id="A0A2T5EJZ6"/>